<evidence type="ECO:0000259" key="2">
    <source>
        <dbReference type="Pfam" id="PF05239"/>
    </source>
</evidence>
<feature type="region of interest" description="Disordered" evidence="1">
    <location>
        <begin position="293"/>
        <end position="315"/>
    </location>
</feature>
<sequence length="315" mass="32659">MITSEQIDSIMNHGTVEGTHGEKIGSAGDIYLDDETGQPAWVTTKTGLFGSKETFVPLAEATVDGSVVRVPYSKEMVKDAPRVEKDGHLSDEEQDELYSYYSIGTSSRSGTSAGSGTGVSGSGTSGSGSGVSGSGSGSGSSGGSGSGSGSGRSSGSGTSGLTDSSSSGTSRSSSGQVGHDTSGPTTDDAMTRSEEQLHVGKQSRESGRARLRKYVTTENVTKTVPVSHEEARLTREPITDANRGSAMDGPAISEEEHEVTLHAEETVVEKETVPVERVRLDTETVTEEATVTEDVRKEHIDMEGDDGSGGKHSSR</sequence>
<dbReference type="Pfam" id="PF05239">
    <property type="entry name" value="PRC"/>
    <property type="match status" value="1"/>
</dbReference>
<feature type="domain" description="PRC-barrel" evidence="2">
    <location>
        <begin position="18"/>
        <end position="76"/>
    </location>
</feature>
<keyword evidence="5" id="KW-1185">Reference proteome</keyword>
<comment type="caution">
    <text evidence="4">The sequence shown here is derived from an EMBL/GenBank/DDBJ whole genome shotgun (WGS) entry which is preliminary data.</text>
</comment>
<feature type="region of interest" description="Disordered" evidence="1">
    <location>
        <begin position="105"/>
        <end position="249"/>
    </location>
</feature>
<feature type="compositionally biased region" description="Basic and acidic residues" evidence="1">
    <location>
        <begin position="227"/>
        <end position="238"/>
    </location>
</feature>
<dbReference type="InterPro" id="IPR027275">
    <property type="entry name" value="PRC-brl_dom"/>
</dbReference>
<dbReference type="GO" id="GO:0019684">
    <property type="term" value="P:photosynthesis, light reaction"/>
    <property type="evidence" value="ECO:0007669"/>
    <property type="project" value="InterPro"/>
</dbReference>
<dbReference type="PANTHER" id="PTHR38463:SF1">
    <property type="entry name" value="STRESS RESPONSE PROTEIN YSNF"/>
    <property type="match status" value="1"/>
</dbReference>
<dbReference type="InterPro" id="IPR019060">
    <property type="entry name" value="DUF2382"/>
</dbReference>
<organism evidence="4 5">
    <name type="scientific">Arthrobacter yangruifuii</name>
    <dbReference type="NCBI Taxonomy" id="2606616"/>
    <lineage>
        <taxon>Bacteria</taxon>
        <taxon>Bacillati</taxon>
        <taxon>Actinomycetota</taxon>
        <taxon>Actinomycetes</taxon>
        <taxon>Micrococcales</taxon>
        <taxon>Micrococcaceae</taxon>
        <taxon>Arthrobacter</taxon>
    </lineage>
</organism>
<accession>A0A5N6ME82</accession>
<dbReference type="Proteomes" id="UP000326852">
    <property type="component" value="Unassembled WGS sequence"/>
</dbReference>
<dbReference type="Gene3D" id="3.90.50.10">
    <property type="entry name" value="Photosynthetic Reaction Center, subunit H, domain 2"/>
    <property type="match status" value="1"/>
</dbReference>
<feature type="compositionally biased region" description="Gly residues" evidence="1">
    <location>
        <begin position="113"/>
        <end position="158"/>
    </location>
</feature>
<evidence type="ECO:0000313" key="4">
    <source>
        <dbReference type="EMBL" id="KAD3456092.1"/>
    </source>
</evidence>
<dbReference type="InterPro" id="IPR052967">
    <property type="entry name" value="Stress_Response_Assoc"/>
</dbReference>
<protein>
    <submittedName>
        <fullName evidence="4">DUF2382 domain-containing protein</fullName>
    </submittedName>
</protein>
<name>A0A5N6ME82_9MICC</name>
<dbReference type="RefSeq" id="WP_152273276.1">
    <property type="nucleotide sequence ID" value="NZ_VTFX01000006.1"/>
</dbReference>
<gene>
    <name evidence="4" type="ORF">GD627_15495</name>
</gene>
<proteinExistence type="predicted"/>
<evidence type="ECO:0000259" key="3">
    <source>
        <dbReference type="Pfam" id="PF09557"/>
    </source>
</evidence>
<dbReference type="EMBL" id="VTFX01000006">
    <property type="protein sequence ID" value="KAD3456092.1"/>
    <property type="molecule type" value="Genomic_DNA"/>
</dbReference>
<dbReference type="Pfam" id="PF09557">
    <property type="entry name" value="DUF2382"/>
    <property type="match status" value="1"/>
</dbReference>
<feature type="compositionally biased region" description="Basic and acidic residues" evidence="1">
    <location>
        <begin position="189"/>
        <end position="208"/>
    </location>
</feature>
<dbReference type="SUPFAM" id="SSF50346">
    <property type="entry name" value="PRC-barrel domain"/>
    <property type="match status" value="1"/>
</dbReference>
<feature type="compositionally biased region" description="Low complexity" evidence="1">
    <location>
        <begin position="159"/>
        <end position="178"/>
    </location>
</feature>
<feature type="domain" description="DUF2382" evidence="3">
    <location>
        <begin position="190"/>
        <end position="301"/>
    </location>
</feature>
<evidence type="ECO:0000256" key="1">
    <source>
        <dbReference type="SAM" id="MobiDB-lite"/>
    </source>
</evidence>
<reference evidence="4 5" key="1">
    <citation type="submission" date="2019-08" db="EMBL/GenBank/DDBJ databases">
        <title>Arthrobacter sp. nov., isolated from plateau pika and Tibetan wild ass.</title>
        <authorList>
            <person name="Ge Y."/>
        </authorList>
    </citation>
    <scope>NUCLEOTIDE SEQUENCE [LARGE SCALE GENOMIC DNA]</scope>
    <source>
        <strain evidence="4 5">785</strain>
    </source>
</reference>
<dbReference type="InterPro" id="IPR011033">
    <property type="entry name" value="PRC_barrel-like_sf"/>
</dbReference>
<dbReference type="PANTHER" id="PTHR38463">
    <property type="entry name" value="STRESS RESPONSE PROTEIN YSNF"/>
    <property type="match status" value="1"/>
</dbReference>
<evidence type="ECO:0000313" key="5">
    <source>
        <dbReference type="Proteomes" id="UP000326852"/>
    </source>
</evidence>
<dbReference type="AlphaFoldDB" id="A0A5N6ME82"/>
<dbReference type="InterPro" id="IPR014747">
    <property type="entry name" value="Bac_photo_RC_H_C"/>
</dbReference>
<dbReference type="GO" id="GO:0030077">
    <property type="term" value="C:plasma membrane light-harvesting complex"/>
    <property type="evidence" value="ECO:0007669"/>
    <property type="project" value="InterPro"/>
</dbReference>
<feature type="compositionally biased region" description="Basic and acidic residues" evidence="1">
    <location>
        <begin position="293"/>
        <end position="302"/>
    </location>
</feature>